<dbReference type="EMBL" id="MU865967">
    <property type="protein sequence ID" value="KAK4445223.1"/>
    <property type="molecule type" value="Genomic_DNA"/>
</dbReference>
<comment type="similarity">
    <text evidence="1 3">Belongs to the type-B carboxylesterase/lipase family.</text>
</comment>
<dbReference type="InterPro" id="IPR019826">
    <property type="entry name" value="Carboxylesterase_B_AS"/>
</dbReference>
<dbReference type="AlphaFoldDB" id="A0AAV9G9Y0"/>
<feature type="domain" description="Carboxylesterase type B" evidence="4">
    <location>
        <begin position="41"/>
        <end position="380"/>
    </location>
</feature>
<evidence type="ECO:0000313" key="5">
    <source>
        <dbReference type="EMBL" id="KAK4445223.1"/>
    </source>
</evidence>
<proteinExistence type="inferred from homology"/>
<name>A0AAV9G9Y0_9PEZI</name>
<evidence type="ECO:0000256" key="3">
    <source>
        <dbReference type="RuleBase" id="RU361235"/>
    </source>
</evidence>
<dbReference type="EC" id="3.1.1.-" evidence="3"/>
<keyword evidence="2 3" id="KW-0378">Hydrolase</keyword>
<dbReference type="InterPro" id="IPR050309">
    <property type="entry name" value="Type-B_Carboxylest/Lipase"/>
</dbReference>
<feature type="signal peptide" evidence="3">
    <location>
        <begin position="1"/>
        <end position="23"/>
    </location>
</feature>
<reference evidence="5" key="2">
    <citation type="submission" date="2023-05" db="EMBL/GenBank/DDBJ databases">
        <authorList>
            <consortium name="Lawrence Berkeley National Laboratory"/>
            <person name="Steindorff A."/>
            <person name="Hensen N."/>
            <person name="Bonometti L."/>
            <person name="Westerberg I."/>
            <person name="Brannstrom I.O."/>
            <person name="Guillou S."/>
            <person name="Cros-Aarteil S."/>
            <person name="Calhoun S."/>
            <person name="Haridas S."/>
            <person name="Kuo A."/>
            <person name="Mondo S."/>
            <person name="Pangilinan J."/>
            <person name="Riley R."/>
            <person name="Labutti K."/>
            <person name="Andreopoulos B."/>
            <person name="Lipzen A."/>
            <person name="Chen C."/>
            <person name="Yanf M."/>
            <person name="Daum C."/>
            <person name="Ng V."/>
            <person name="Clum A."/>
            <person name="Ohm R."/>
            <person name="Martin F."/>
            <person name="Silar P."/>
            <person name="Natvig D."/>
            <person name="Lalanne C."/>
            <person name="Gautier V."/>
            <person name="Ament-Velasquez S.L."/>
            <person name="Kruys A."/>
            <person name="Hutchinson M.I."/>
            <person name="Powell A.J."/>
            <person name="Barry K."/>
            <person name="Miller A.N."/>
            <person name="Grigoriev I.V."/>
            <person name="Debuchy R."/>
            <person name="Gladieux P."/>
            <person name="Thoren M.H."/>
            <person name="Johannesson H."/>
        </authorList>
    </citation>
    <scope>NUCLEOTIDE SEQUENCE</scope>
    <source>
        <strain evidence="5">PSN243</strain>
    </source>
</reference>
<evidence type="ECO:0000256" key="1">
    <source>
        <dbReference type="ARBA" id="ARBA00005964"/>
    </source>
</evidence>
<dbReference type="Gene3D" id="3.40.50.1820">
    <property type="entry name" value="alpha/beta hydrolase"/>
    <property type="match status" value="1"/>
</dbReference>
<evidence type="ECO:0000256" key="2">
    <source>
        <dbReference type="ARBA" id="ARBA00022801"/>
    </source>
</evidence>
<gene>
    <name evidence="5" type="ORF">QBC34DRAFT_472769</name>
</gene>
<evidence type="ECO:0000313" key="6">
    <source>
        <dbReference type="Proteomes" id="UP001321760"/>
    </source>
</evidence>
<keyword evidence="6" id="KW-1185">Reference proteome</keyword>
<dbReference type="InterPro" id="IPR002018">
    <property type="entry name" value="CarbesteraseB"/>
</dbReference>
<evidence type="ECO:0000259" key="4">
    <source>
        <dbReference type="Pfam" id="PF00135"/>
    </source>
</evidence>
<dbReference type="Pfam" id="PF00135">
    <property type="entry name" value="COesterase"/>
    <property type="match status" value="1"/>
</dbReference>
<feature type="chain" id="PRO_5043103818" description="Carboxylic ester hydrolase" evidence="3">
    <location>
        <begin position="24"/>
        <end position="550"/>
    </location>
</feature>
<protein>
    <recommendedName>
        <fullName evidence="3">Carboxylic ester hydrolase</fullName>
        <ecNumber evidence="3">3.1.1.-</ecNumber>
    </recommendedName>
</protein>
<dbReference type="Proteomes" id="UP001321760">
    <property type="component" value="Unassembled WGS sequence"/>
</dbReference>
<comment type="caution">
    <text evidence="5">The sequence shown here is derived from an EMBL/GenBank/DDBJ whole genome shotgun (WGS) entry which is preliminary data.</text>
</comment>
<organism evidence="5 6">
    <name type="scientific">Podospora aff. communis PSN243</name>
    <dbReference type="NCBI Taxonomy" id="3040156"/>
    <lineage>
        <taxon>Eukaryota</taxon>
        <taxon>Fungi</taxon>
        <taxon>Dikarya</taxon>
        <taxon>Ascomycota</taxon>
        <taxon>Pezizomycotina</taxon>
        <taxon>Sordariomycetes</taxon>
        <taxon>Sordariomycetidae</taxon>
        <taxon>Sordariales</taxon>
        <taxon>Podosporaceae</taxon>
        <taxon>Podospora</taxon>
    </lineage>
</organism>
<accession>A0AAV9G9Y0</accession>
<dbReference type="SUPFAM" id="SSF53474">
    <property type="entry name" value="alpha/beta-Hydrolases"/>
    <property type="match status" value="1"/>
</dbReference>
<reference evidence="5" key="1">
    <citation type="journal article" date="2023" name="Mol. Phylogenet. Evol.">
        <title>Genome-scale phylogeny and comparative genomics of the fungal order Sordariales.</title>
        <authorList>
            <person name="Hensen N."/>
            <person name="Bonometti L."/>
            <person name="Westerberg I."/>
            <person name="Brannstrom I.O."/>
            <person name="Guillou S."/>
            <person name="Cros-Aarteil S."/>
            <person name="Calhoun S."/>
            <person name="Haridas S."/>
            <person name="Kuo A."/>
            <person name="Mondo S."/>
            <person name="Pangilinan J."/>
            <person name="Riley R."/>
            <person name="LaButti K."/>
            <person name="Andreopoulos B."/>
            <person name="Lipzen A."/>
            <person name="Chen C."/>
            <person name="Yan M."/>
            <person name="Daum C."/>
            <person name="Ng V."/>
            <person name="Clum A."/>
            <person name="Steindorff A."/>
            <person name="Ohm R.A."/>
            <person name="Martin F."/>
            <person name="Silar P."/>
            <person name="Natvig D.O."/>
            <person name="Lalanne C."/>
            <person name="Gautier V."/>
            <person name="Ament-Velasquez S.L."/>
            <person name="Kruys A."/>
            <person name="Hutchinson M.I."/>
            <person name="Powell A.J."/>
            <person name="Barry K."/>
            <person name="Miller A.N."/>
            <person name="Grigoriev I.V."/>
            <person name="Debuchy R."/>
            <person name="Gladieux P."/>
            <person name="Hiltunen Thoren M."/>
            <person name="Johannesson H."/>
        </authorList>
    </citation>
    <scope>NUCLEOTIDE SEQUENCE</scope>
    <source>
        <strain evidence="5">PSN243</strain>
    </source>
</reference>
<keyword evidence="3" id="KW-0732">Signal</keyword>
<dbReference type="GO" id="GO:0016787">
    <property type="term" value="F:hydrolase activity"/>
    <property type="evidence" value="ECO:0007669"/>
    <property type="project" value="UniProtKB-KW"/>
</dbReference>
<sequence length="550" mass="58543">MPAPHFPTASLLLLLAATTSSWAQTLPTIDLGKSVHRAQLNATGEYYSFNNIPYAEPPLGELRFRAPIPLLSVNRTVNDGSQPRKCLQSGAPWFQHSIPLVIQRLMEGGIPPPSGPPPAVPGEQSEDCLLLDVSVPKAAYDAQVAGTLAKPLPVMVWIHGGGYIEGAKNEVNPAGLIAQSVRDGAPGIVFVAINYRLGLFGFPPRTQWMWDTASNAALLDQRLALEWVRFNIRRFGGDPKDITVIGESAGAGCIVSHLSAFGGIDFTLPFDRAIIQSPAIKPHQDATLSTQLYNQFLSIANVSSYSEARAKTSAELAAVNAAMIGTAPFASTVFGPTVDGLYIPDYPGELLAKGRVNKNIEVIVAHNLDEGLLFTDPRIQDDAGFRSYLAGLMPSAPASKINTLATTIYPPDFSGTQPYTNQVGRTKLAIAEGLIDCFAFGTSLAYSNQTRSYMFSVFPGMHAQDTSYTFFTGAPSDGLGIPVSADAAVTMQRWFVDFAAKGTGAGSTATEIPLYGSAANVANVTGTGFPVVRDPAANARCKFWLTGLTA</sequence>
<dbReference type="PANTHER" id="PTHR11559">
    <property type="entry name" value="CARBOXYLESTERASE"/>
    <property type="match status" value="1"/>
</dbReference>
<dbReference type="InterPro" id="IPR029058">
    <property type="entry name" value="AB_hydrolase_fold"/>
</dbReference>
<dbReference type="PROSITE" id="PS00122">
    <property type="entry name" value="CARBOXYLESTERASE_B_1"/>
    <property type="match status" value="1"/>
</dbReference>